<gene>
    <name evidence="1" type="ORF">FNE76_06555</name>
</gene>
<organism evidence="1 2">
    <name type="scientific">Helicobacter mehlei</name>
    <dbReference type="NCBI Taxonomy" id="2316080"/>
    <lineage>
        <taxon>Bacteria</taxon>
        <taxon>Pseudomonadati</taxon>
        <taxon>Campylobacterota</taxon>
        <taxon>Epsilonproteobacteria</taxon>
        <taxon>Campylobacterales</taxon>
        <taxon>Helicobacteraceae</taxon>
        <taxon>Helicobacter</taxon>
    </lineage>
</organism>
<comment type="caution">
    <text evidence="1">The sequence shown here is derived from an EMBL/GenBank/DDBJ whole genome shotgun (WGS) entry which is preliminary data.</text>
</comment>
<dbReference type="EMBL" id="VKGC01000019">
    <property type="protein sequence ID" value="TSA81491.1"/>
    <property type="molecule type" value="Genomic_DNA"/>
</dbReference>
<reference evidence="1 2" key="1">
    <citation type="submission" date="2019-07" db="EMBL/GenBank/DDBJ databases">
        <title>Helicobacter labacensis sp. nov., Helicobacter mehlei sp. nov. and Helicobacter vulpis sp. nov., isolated from gastric mucosa of red fox (Vulpis vulpis).</title>
        <authorList>
            <person name="Kusar D."/>
            <person name="Gruntar I."/>
            <person name="Pate M."/>
            <person name="Zajc U."/>
            <person name="Ocepek M."/>
        </authorList>
    </citation>
    <scope>NUCLEOTIDE SEQUENCE [LARGE SCALE GENOMIC DNA]</scope>
    <source>
        <strain evidence="1 2">L8b</strain>
    </source>
</reference>
<evidence type="ECO:0000313" key="1">
    <source>
        <dbReference type="EMBL" id="TSA81491.1"/>
    </source>
</evidence>
<dbReference type="RefSeq" id="WP_120947514.1">
    <property type="nucleotide sequence ID" value="NZ_QXQS01000001.1"/>
</dbReference>
<dbReference type="Proteomes" id="UP000319322">
    <property type="component" value="Unassembled WGS sequence"/>
</dbReference>
<reference evidence="2" key="2">
    <citation type="submission" date="2019-07" db="EMBL/GenBank/DDBJ databases">
        <title>Helicobacter labacensis sp. nov., Helicobacter mehlei sp. nov. and Helicobacter vulpis sp. nov., isolated from gastric mucosa of red fox (Vulpis vulpis).</title>
        <authorList>
            <person name="Papic B."/>
        </authorList>
    </citation>
    <scope>NUCLEOTIDE SEQUENCE [LARGE SCALE GENOMIC DNA]</scope>
    <source>
        <strain evidence="2">L8b</strain>
    </source>
</reference>
<keyword evidence="2" id="KW-1185">Reference proteome</keyword>
<name>A0A553UNF9_9HELI</name>
<sequence length="132" mass="15516">MRLMDFGQEGIVKLNDFYGQNLRVMAVQPLTPLEQNPPRTYYSFNGVFFAICEGEGALHYRDYPNALNFENLDPLELEAFLLHKRLSPDQKQRTLIAQFISVYERNIQKGRLYLNPPYFQDAERALFYDKSI</sequence>
<proteinExistence type="predicted"/>
<accession>A0A553UNF9</accession>
<protein>
    <submittedName>
        <fullName evidence="1">Uncharacterized protein</fullName>
    </submittedName>
</protein>
<dbReference type="AlphaFoldDB" id="A0A553UNF9"/>
<reference evidence="1 2" key="3">
    <citation type="submission" date="2019-07" db="EMBL/GenBank/DDBJ databases">
        <authorList>
            <person name="Papic B."/>
        </authorList>
    </citation>
    <scope>NUCLEOTIDE SEQUENCE [LARGE SCALE GENOMIC DNA]</scope>
    <source>
        <strain evidence="1 2">L8b</strain>
    </source>
</reference>
<evidence type="ECO:0000313" key="2">
    <source>
        <dbReference type="Proteomes" id="UP000319322"/>
    </source>
</evidence>